<protein>
    <submittedName>
        <fullName evidence="3">Uncharacterized protein LOC118348675</fullName>
    </submittedName>
</protein>
<name>A0A6P9ES22_JUGRE</name>
<accession>A0A6P9ES22</accession>
<dbReference type="Proteomes" id="UP000235220">
    <property type="component" value="Chromosome 1"/>
</dbReference>
<feature type="domain" description="Reverse transcriptase zinc-binding" evidence="1">
    <location>
        <begin position="2"/>
        <end position="60"/>
    </location>
</feature>
<keyword evidence="2" id="KW-1185">Reference proteome</keyword>
<evidence type="ECO:0000313" key="3">
    <source>
        <dbReference type="RefSeq" id="XP_035546663.1"/>
    </source>
</evidence>
<dbReference type="InParanoid" id="A0A6P9ES22"/>
<dbReference type="RefSeq" id="XP_035546663.1">
    <property type="nucleotide sequence ID" value="XM_035690770.1"/>
</dbReference>
<dbReference type="PANTHER" id="PTHR47074">
    <property type="entry name" value="BNAC02G40300D PROTEIN"/>
    <property type="match status" value="1"/>
</dbReference>
<evidence type="ECO:0000313" key="2">
    <source>
        <dbReference type="Proteomes" id="UP000235220"/>
    </source>
</evidence>
<evidence type="ECO:0000259" key="1">
    <source>
        <dbReference type="Pfam" id="PF13966"/>
    </source>
</evidence>
<reference evidence="3" key="1">
    <citation type="submission" date="2025-08" db="UniProtKB">
        <authorList>
            <consortium name="RefSeq"/>
        </authorList>
    </citation>
    <scope>IDENTIFICATION</scope>
    <source>
        <tissue evidence="3">Leaves</tissue>
    </source>
</reference>
<dbReference type="PANTHER" id="PTHR47074:SF48">
    <property type="entry name" value="POLYNUCLEOTIDYL TRANSFERASE, RIBONUCLEASE H-LIKE SUPERFAMILY PROTEIN"/>
    <property type="match status" value="1"/>
</dbReference>
<sequence length="212" mass="24664">MKVPNRVKIFAWRAFKNGLPTRRNLKARHIVQEALCEWCTEGEKDVAHALYYCLSVRQSWKHYFLVLMTDDAQLDIIQLALKVMSKRKPEDLDKFFLIAWSMWHRRNQKVFENKILPTDQVIVHALILAKDYKEARFQKQNRKLSSCCWQAPPQNALKLNVDGVVFDTLNRVRVGLILRNTSCEVILVASMQENGVEIELLAILRGLQSAFP</sequence>
<dbReference type="InterPro" id="IPR052929">
    <property type="entry name" value="RNase_H-like_EbsB-rel"/>
</dbReference>
<dbReference type="AlphaFoldDB" id="A0A6P9ES22"/>
<dbReference type="KEGG" id="jre:118348675"/>
<dbReference type="GeneID" id="118348675"/>
<dbReference type="Pfam" id="PF13966">
    <property type="entry name" value="zf-RVT"/>
    <property type="match status" value="1"/>
</dbReference>
<proteinExistence type="predicted"/>
<dbReference type="InterPro" id="IPR026960">
    <property type="entry name" value="RVT-Znf"/>
</dbReference>
<dbReference type="OrthoDB" id="1751657at2759"/>
<organism evidence="2 3">
    <name type="scientific">Juglans regia</name>
    <name type="common">English walnut</name>
    <dbReference type="NCBI Taxonomy" id="51240"/>
    <lineage>
        <taxon>Eukaryota</taxon>
        <taxon>Viridiplantae</taxon>
        <taxon>Streptophyta</taxon>
        <taxon>Embryophyta</taxon>
        <taxon>Tracheophyta</taxon>
        <taxon>Spermatophyta</taxon>
        <taxon>Magnoliopsida</taxon>
        <taxon>eudicotyledons</taxon>
        <taxon>Gunneridae</taxon>
        <taxon>Pentapetalae</taxon>
        <taxon>rosids</taxon>
        <taxon>fabids</taxon>
        <taxon>Fagales</taxon>
        <taxon>Juglandaceae</taxon>
        <taxon>Juglans</taxon>
    </lineage>
</organism>
<gene>
    <name evidence="3" type="primary">LOC118348675</name>
</gene>